<dbReference type="GO" id="GO:0051539">
    <property type="term" value="F:4 iron, 4 sulfur cluster binding"/>
    <property type="evidence" value="ECO:0007669"/>
    <property type="project" value="UniProtKB-KW"/>
</dbReference>
<keyword evidence="3" id="KW-0949">S-adenosyl-L-methionine</keyword>
<dbReference type="InterPro" id="IPR040084">
    <property type="entry name" value="GTPase_Obg"/>
</dbReference>
<keyword evidence="4" id="KW-0479">Metal-binding</keyword>
<comment type="caution">
    <text evidence="8">The sequence shown here is derived from an EMBL/GenBank/DDBJ whole genome shotgun (WGS) entry which is preliminary data.</text>
</comment>
<dbReference type="Gene3D" id="3.20.20.70">
    <property type="entry name" value="Aldolase class I"/>
    <property type="match status" value="1"/>
</dbReference>
<dbReference type="PANTHER" id="PTHR43787">
    <property type="entry name" value="FEMO COFACTOR BIOSYNTHESIS PROTEIN NIFB-RELATED"/>
    <property type="match status" value="1"/>
</dbReference>
<organism evidence="8">
    <name type="scientific">Desulfobacca acetoxidans</name>
    <dbReference type="NCBI Taxonomy" id="60893"/>
    <lineage>
        <taxon>Bacteria</taxon>
        <taxon>Pseudomonadati</taxon>
        <taxon>Thermodesulfobacteriota</taxon>
        <taxon>Desulfobaccia</taxon>
        <taxon>Desulfobaccales</taxon>
        <taxon>Desulfobaccaceae</taxon>
        <taxon>Desulfobacca</taxon>
    </lineage>
</organism>
<dbReference type="Pfam" id="PF13412">
    <property type="entry name" value="HTH_24"/>
    <property type="match status" value="1"/>
</dbReference>
<dbReference type="Gene3D" id="1.10.10.10">
    <property type="entry name" value="Winged helix-like DNA-binding domain superfamily/Winged helix DNA-binding domain"/>
    <property type="match status" value="1"/>
</dbReference>
<dbReference type="InterPro" id="IPR036388">
    <property type="entry name" value="WH-like_DNA-bd_sf"/>
</dbReference>
<evidence type="ECO:0000313" key="8">
    <source>
        <dbReference type="EMBL" id="HHS30635.1"/>
    </source>
</evidence>
<evidence type="ECO:0000256" key="6">
    <source>
        <dbReference type="ARBA" id="ARBA00023014"/>
    </source>
</evidence>
<dbReference type="SUPFAM" id="SSF46785">
    <property type="entry name" value="Winged helix' DNA-binding domain"/>
    <property type="match status" value="1"/>
</dbReference>
<dbReference type="InterPro" id="IPR058240">
    <property type="entry name" value="rSAM_sf"/>
</dbReference>
<dbReference type="InterPro" id="IPR006638">
    <property type="entry name" value="Elp3/MiaA/NifB-like_rSAM"/>
</dbReference>
<comment type="cofactor">
    <cofactor evidence="1">
        <name>[4Fe-4S] cluster</name>
        <dbReference type="ChEBI" id="CHEBI:49883"/>
    </cofactor>
</comment>
<gene>
    <name evidence="8" type="ORF">ENV52_13155</name>
</gene>
<dbReference type="InterPro" id="IPR007197">
    <property type="entry name" value="rSAM"/>
</dbReference>
<dbReference type="SMART" id="SM00729">
    <property type="entry name" value="Elp3"/>
    <property type="match status" value="1"/>
</dbReference>
<dbReference type="Pfam" id="PF04055">
    <property type="entry name" value="Radical_SAM"/>
    <property type="match status" value="1"/>
</dbReference>
<reference evidence="8" key="1">
    <citation type="journal article" date="2020" name="mSystems">
        <title>Genome- and Community-Level Interaction Insights into Carbon Utilization and Element Cycling Functions of Hydrothermarchaeota in Hydrothermal Sediment.</title>
        <authorList>
            <person name="Zhou Z."/>
            <person name="Liu Y."/>
            <person name="Xu W."/>
            <person name="Pan J."/>
            <person name="Luo Z.H."/>
            <person name="Li M."/>
        </authorList>
    </citation>
    <scope>NUCLEOTIDE SEQUENCE [LARGE SCALE GENOMIC DNA]</scope>
    <source>
        <strain evidence="8">SpSt-767</strain>
    </source>
</reference>
<protein>
    <submittedName>
        <fullName evidence="8">Radical SAM protein</fullName>
    </submittedName>
</protein>
<dbReference type="InterPro" id="IPR013785">
    <property type="entry name" value="Aldolase_TIM"/>
</dbReference>
<evidence type="ECO:0000256" key="3">
    <source>
        <dbReference type="ARBA" id="ARBA00022691"/>
    </source>
</evidence>
<dbReference type="EMBL" id="DTGR01000204">
    <property type="protein sequence ID" value="HHS30635.1"/>
    <property type="molecule type" value="Genomic_DNA"/>
</dbReference>
<dbReference type="AlphaFoldDB" id="A0A7V6A5M9"/>
<dbReference type="SFLD" id="SFLDS00029">
    <property type="entry name" value="Radical_SAM"/>
    <property type="match status" value="1"/>
</dbReference>
<dbReference type="PANTHER" id="PTHR43787:SF11">
    <property type="entry name" value="UPF0026 PROTEIN SLR1464"/>
    <property type="match status" value="1"/>
</dbReference>
<feature type="domain" description="Radical SAM core" evidence="7">
    <location>
        <begin position="7"/>
        <end position="244"/>
    </location>
</feature>
<dbReference type="SUPFAM" id="SSF102114">
    <property type="entry name" value="Radical SAM enzymes"/>
    <property type="match status" value="1"/>
</dbReference>
<proteinExistence type="predicted"/>
<dbReference type="GO" id="GO:0046872">
    <property type="term" value="F:metal ion binding"/>
    <property type="evidence" value="ECO:0007669"/>
    <property type="project" value="UniProtKB-KW"/>
</dbReference>
<dbReference type="InterPro" id="IPR036390">
    <property type="entry name" value="WH_DNA-bd_sf"/>
</dbReference>
<dbReference type="GO" id="GO:0006355">
    <property type="term" value="P:regulation of DNA-templated transcription"/>
    <property type="evidence" value="ECO:0007669"/>
    <property type="project" value="UniProtKB-ARBA"/>
</dbReference>
<dbReference type="SFLD" id="SFLDG01083">
    <property type="entry name" value="Uncharacterised_Radical_SAM_Su"/>
    <property type="match status" value="1"/>
</dbReference>
<dbReference type="GO" id="GO:0003824">
    <property type="term" value="F:catalytic activity"/>
    <property type="evidence" value="ECO:0007669"/>
    <property type="project" value="InterPro"/>
</dbReference>
<dbReference type="InterPro" id="IPR011991">
    <property type="entry name" value="ArsR-like_HTH"/>
</dbReference>
<evidence type="ECO:0000256" key="5">
    <source>
        <dbReference type="ARBA" id="ARBA00023004"/>
    </source>
</evidence>
<sequence length="309" mass="34018">MSQLFGPVPSRRLGLSLGVDLVPPKTCTFDCLYCEVGRTTDLTRERRPYRVAEIIRELADYLANPPGPLDYITMAGSGEPTLNLGLREIIAAVKNLTKTPVALLTNGSLFFLPEVREAVAEADVILPSLDAGREETFRRINRPHPGLSLTMVAAGLKALRRQFSGQIWLEILVLKGINDQPEELTAIKELLRELAPDKVQLNTAVRPVAHKSAQALTREEMEAVAAFLGGGAEVVAAAQRLSPERLAVKDRDLIEMLARRPMTANDLAQALGFPLGQVRERLGRLLKSGLVRRDVHQDQDFYRSLVTSA</sequence>
<evidence type="ECO:0000256" key="1">
    <source>
        <dbReference type="ARBA" id="ARBA00001966"/>
    </source>
</evidence>
<keyword evidence="6" id="KW-0411">Iron-sulfur</keyword>
<keyword evidence="5" id="KW-0408">Iron</keyword>
<evidence type="ECO:0000256" key="4">
    <source>
        <dbReference type="ARBA" id="ARBA00022723"/>
    </source>
</evidence>
<evidence type="ECO:0000259" key="7">
    <source>
        <dbReference type="PROSITE" id="PS51918"/>
    </source>
</evidence>
<name>A0A7V6A5M9_9BACT</name>
<dbReference type="CDD" id="cd01335">
    <property type="entry name" value="Radical_SAM"/>
    <property type="match status" value="1"/>
</dbReference>
<keyword evidence="2" id="KW-0004">4Fe-4S</keyword>
<dbReference type="CDD" id="cd00090">
    <property type="entry name" value="HTH_ARSR"/>
    <property type="match status" value="1"/>
</dbReference>
<accession>A0A7V6A5M9</accession>
<dbReference type="PROSITE" id="PS51918">
    <property type="entry name" value="RADICAL_SAM"/>
    <property type="match status" value="1"/>
</dbReference>
<evidence type="ECO:0000256" key="2">
    <source>
        <dbReference type="ARBA" id="ARBA00022485"/>
    </source>
</evidence>